<dbReference type="Pfam" id="PF19289">
    <property type="entry name" value="PmbA_TldD_3rd"/>
    <property type="match status" value="1"/>
</dbReference>
<feature type="region of interest" description="Disordered" evidence="2">
    <location>
        <begin position="1"/>
        <end position="22"/>
    </location>
</feature>
<feature type="domain" description="Metalloprotease TldD/E N-terminal" evidence="3">
    <location>
        <begin position="48"/>
        <end position="112"/>
    </location>
</feature>
<dbReference type="Gene3D" id="3.30.2290.10">
    <property type="entry name" value="PmbA/TldD superfamily"/>
    <property type="match status" value="1"/>
</dbReference>
<dbReference type="PANTHER" id="PTHR43421">
    <property type="entry name" value="METALLOPROTEASE PMBA"/>
    <property type="match status" value="1"/>
</dbReference>
<feature type="domain" description="Metalloprotease TldD/E C-terminal" evidence="4">
    <location>
        <begin position="253"/>
        <end position="461"/>
    </location>
</feature>
<organism evidence="6 7">
    <name type="scientific">Thiorhodovibrio winogradskyi</name>
    <dbReference type="NCBI Taxonomy" id="77007"/>
    <lineage>
        <taxon>Bacteria</taxon>
        <taxon>Pseudomonadati</taxon>
        <taxon>Pseudomonadota</taxon>
        <taxon>Gammaproteobacteria</taxon>
        <taxon>Chromatiales</taxon>
        <taxon>Chromatiaceae</taxon>
        <taxon>Thiorhodovibrio</taxon>
    </lineage>
</organism>
<dbReference type="Pfam" id="PF19290">
    <property type="entry name" value="PmbA_TldD_2nd"/>
    <property type="match status" value="1"/>
</dbReference>
<dbReference type="Pfam" id="PF01523">
    <property type="entry name" value="PmbA_TldD_1st"/>
    <property type="match status" value="1"/>
</dbReference>
<dbReference type="RefSeq" id="WP_328983896.1">
    <property type="nucleotide sequence ID" value="NZ_CP121472.1"/>
</dbReference>
<evidence type="ECO:0000259" key="3">
    <source>
        <dbReference type="Pfam" id="PF01523"/>
    </source>
</evidence>
<evidence type="ECO:0000256" key="2">
    <source>
        <dbReference type="SAM" id="MobiDB-lite"/>
    </source>
</evidence>
<dbReference type="PANTHER" id="PTHR43421:SF1">
    <property type="entry name" value="METALLOPROTEASE PMBA"/>
    <property type="match status" value="1"/>
</dbReference>
<protein>
    <submittedName>
        <fullName evidence="6">Peptidase PmbA</fullName>
    </submittedName>
</protein>
<accession>A0ABZ0SDC6</accession>
<keyword evidence="7" id="KW-1185">Reference proteome</keyword>
<dbReference type="NCBIfam" id="NF008268">
    <property type="entry name" value="PRK11040.1"/>
    <property type="match status" value="1"/>
</dbReference>
<evidence type="ECO:0000313" key="6">
    <source>
        <dbReference type="EMBL" id="WPL18117.1"/>
    </source>
</evidence>
<sequence length="462" mass="49675">MIQSLHQSPNQTRATPRTIDQNGEQFASLRQTLEDLLAEAKRGGASAAEAVVTNSNGFEVSARLGEVETVEHTRDRGLGITLYFGHRTGSASTSDFSSEAVRDAVQRACNLARHTQEDPCASLAAAELMAKEVLDLDLNHPWALSVDEATSLAIACEDAARAADSRIVNSDGASLSTHSGLKIYGNSHGFIGGYPSTRHGISCAVLARQDESMQRDYWWSSARAADDLQAAVEVGREAALRTVARLGGRRLGTRKAPVLFRADLAASLLRTMASAISGGNLYRKSSFLLDQLGERIFPPWVEIFEQPHLPRGLASAPFDGDGLATQAKHFVTGGELKSYVLDHYSACRLGLASTANAGGPRNLAITMGDRDRDAMLRELGTGLFVTELMGQGVNMVTGDYSRGASGFWVEHGEIQHPVEEVTIAGNLKTMFQHLVAVGKDCDYPGSTRTGSWLIERMTIAGD</sequence>
<dbReference type="InterPro" id="IPR045570">
    <property type="entry name" value="Metalloprtase-TldD/E_cen_dom"/>
</dbReference>
<evidence type="ECO:0000259" key="4">
    <source>
        <dbReference type="Pfam" id="PF19289"/>
    </source>
</evidence>
<dbReference type="InterPro" id="IPR035068">
    <property type="entry name" value="TldD/PmbA_N"/>
</dbReference>
<dbReference type="InterPro" id="IPR047657">
    <property type="entry name" value="PmbA"/>
</dbReference>
<dbReference type="InterPro" id="IPR002510">
    <property type="entry name" value="Metalloprtase-TldD/E_N"/>
</dbReference>
<evidence type="ECO:0000256" key="1">
    <source>
        <dbReference type="ARBA" id="ARBA00005836"/>
    </source>
</evidence>
<dbReference type="SUPFAM" id="SSF111283">
    <property type="entry name" value="Putative modulator of DNA gyrase, PmbA/TldD"/>
    <property type="match status" value="1"/>
</dbReference>
<dbReference type="EMBL" id="CP121472">
    <property type="protein sequence ID" value="WPL18117.1"/>
    <property type="molecule type" value="Genomic_DNA"/>
</dbReference>
<name>A0ABZ0SDC6_9GAMM</name>
<dbReference type="InterPro" id="IPR036059">
    <property type="entry name" value="TldD/PmbA_sf"/>
</dbReference>
<gene>
    <name evidence="6" type="ORF">Thiowin_03169</name>
</gene>
<reference evidence="6 7" key="1">
    <citation type="journal article" date="2023" name="Microorganisms">
        <title>Thiorhodovibrio frisius and Trv. litoralis spp. nov., Two Novel Members from a Clade of Fastidious Purple Sulfur Bacteria That Exhibit Unique Red-Shifted Light-Harvesting Capabilities.</title>
        <authorList>
            <person name="Methner A."/>
            <person name="Kuzyk S.B."/>
            <person name="Petersen J."/>
            <person name="Bauer S."/>
            <person name="Brinkmann H."/>
            <person name="Sichau K."/>
            <person name="Wanner G."/>
            <person name="Wolf J."/>
            <person name="Neumann-Schaal M."/>
            <person name="Henke P."/>
            <person name="Tank M."/>
            <person name="Sproer C."/>
            <person name="Bunk B."/>
            <person name="Overmann J."/>
        </authorList>
    </citation>
    <scope>NUCLEOTIDE SEQUENCE [LARGE SCALE GENOMIC DNA]</scope>
    <source>
        <strain evidence="6 7">DSM 6702</strain>
    </source>
</reference>
<evidence type="ECO:0000313" key="7">
    <source>
        <dbReference type="Proteomes" id="UP001432180"/>
    </source>
</evidence>
<dbReference type="InterPro" id="IPR045569">
    <property type="entry name" value="Metalloprtase-TldD/E_C"/>
</dbReference>
<comment type="similarity">
    <text evidence="1">Belongs to the peptidase U62 family.</text>
</comment>
<dbReference type="Proteomes" id="UP001432180">
    <property type="component" value="Chromosome"/>
</dbReference>
<evidence type="ECO:0000259" key="5">
    <source>
        <dbReference type="Pfam" id="PF19290"/>
    </source>
</evidence>
<feature type="domain" description="Metalloprotease TldD/E central" evidence="5">
    <location>
        <begin position="140"/>
        <end position="246"/>
    </location>
</feature>
<proteinExistence type="inferred from homology"/>